<name>A0A1X3D467_9NEIS</name>
<dbReference type="Proteomes" id="UP000193118">
    <property type="component" value="Unassembled WGS sequence"/>
</dbReference>
<dbReference type="GeneID" id="94581033"/>
<gene>
    <name evidence="4" type="ORF">BWD09_10405</name>
</gene>
<dbReference type="Gene3D" id="1.20.59.10">
    <property type="entry name" value="Chorismate mutase"/>
    <property type="match status" value="1"/>
</dbReference>
<feature type="domain" description="Chorismate mutase" evidence="3">
    <location>
        <begin position="1"/>
        <end position="89"/>
    </location>
</feature>
<accession>A0A1X3D467</accession>
<dbReference type="AlphaFoldDB" id="A0A1X3D467"/>
<organism evidence="4 5">
    <name type="scientific">Neisseria dentiae</name>
    <dbReference type="NCBI Taxonomy" id="194197"/>
    <lineage>
        <taxon>Bacteria</taxon>
        <taxon>Pseudomonadati</taxon>
        <taxon>Pseudomonadota</taxon>
        <taxon>Betaproteobacteria</taxon>
        <taxon>Neisseriales</taxon>
        <taxon>Neisseriaceae</taxon>
        <taxon>Neisseria</taxon>
    </lineage>
</organism>
<dbReference type="SMART" id="SM00830">
    <property type="entry name" value="CM_2"/>
    <property type="match status" value="1"/>
</dbReference>
<comment type="caution">
    <text evidence="4">The sequence shown here is derived from an EMBL/GenBank/DDBJ whole genome shotgun (WGS) entry which is preliminary data.</text>
</comment>
<dbReference type="Pfam" id="PF01817">
    <property type="entry name" value="CM_2"/>
    <property type="match status" value="1"/>
</dbReference>
<evidence type="ECO:0000313" key="4">
    <source>
        <dbReference type="EMBL" id="OSI14504.1"/>
    </source>
</evidence>
<dbReference type="OrthoDB" id="5334665at2"/>
<dbReference type="GO" id="GO:0009697">
    <property type="term" value="P:salicylic acid biosynthetic process"/>
    <property type="evidence" value="ECO:0007669"/>
    <property type="project" value="TreeGrafter"/>
</dbReference>
<evidence type="ECO:0000256" key="2">
    <source>
        <dbReference type="ARBA" id="ARBA00023235"/>
    </source>
</evidence>
<dbReference type="PROSITE" id="PS51168">
    <property type="entry name" value="CHORISMATE_MUT_2"/>
    <property type="match status" value="1"/>
</dbReference>
<evidence type="ECO:0000259" key="3">
    <source>
        <dbReference type="PROSITE" id="PS51168"/>
    </source>
</evidence>
<evidence type="ECO:0000313" key="5">
    <source>
        <dbReference type="Proteomes" id="UP000193118"/>
    </source>
</evidence>
<dbReference type="InterPro" id="IPR051331">
    <property type="entry name" value="Chorismate_mutase-related"/>
</dbReference>
<keyword evidence="2" id="KW-0413">Isomerase</keyword>
<dbReference type="PANTHER" id="PTHR38041">
    <property type="entry name" value="CHORISMATE MUTASE"/>
    <property type="match status" value="1"/>
</dbReference>
<dbReference type="InterPro" id="IPR036263">
    <property type="entry name" value="Chorismate_II_sf"/>
</dbReference>
<dbReference type="EC" id="5.4.99.5" evidence="1"/>
<dbReference type="PANTHER" id="PTHR38041:SF1">
    <property type="entry name" value="CHORISMATE MUTASE"/>
    <property type="match status" value="1"/>
</dbReference>
<evidence type="ECO:0000256" key="1">
    <source>
        <dbReference type="ARBA" id="ARBA00012404"/>
    </source>
</evidence>
<dbReference type="GO" id="GO:0046417">
    <property type="term" value="P:chorismate metabolic process"/>
    <property type="evidence" value="ECO:0007669"/>
    <property type="project" value="InterPro"/>
</dbReference>
<reference evidence="5" key="1">
    <citation type="submission" date="2017-01" db="EMBL/GenBank/DDBJ databases">
        <authorList>
            <person name="Wolfgang W.J."/>
            <person name="Cole J."/>
            <person name="Wroblewski D."/>
            <person name="Mcginnis J."/>
            <person name="Musser K.A."/>
        </authorList>
    </citation>
    <scope>NUCLEOTIDE SEQUENCE [LARGE SCALE GENOMIC DNA]</scope>
    <source>
        <strain evidence="5">DSM 19151</strain>
    </source>
</reference>
<dbReference type="InterPro" id="IPR036979">
    <property type="entry name" value="CM_dom_sf"/>
</dbReference>
<dbReference type="InterPro" id="IPR002701">
    <property type="entry name" value="CM_II_prokaryot"/>
</dbReference>
<dbReference type="GO" id="GO:0004106">
    <property type="term" value="F:chorismate mutase activity"/>
    <property type="evidence" value="ECO:0007669"/>
    <property type="project" value="UniProtKB-EC"/>
</dbReference>
<proteinExistence type="predicted"/>
<dbReference type="EMBL" id="MTBO01000034">
    <property type="protein sequence ID" value="OSI14504.1"/>
    <property type="molecule type" value="Genomic_DNA"/>
</dbReference>
<keyword evidence="5" id="KW-1185">Reference proteome</keyword>
<sequence>MDLTEVRLAIDGIDRQLIGLLARRQVLVEQAGRLKPKNDARAVAATERVAQVIHTRREQAAAAGLSPDVAEAVWRAMIEAFIRLETEINRDA</sequence>
<dbReference type="STRING" id="194197.BWD09_10405"/>
<protein>
    <recommendedName>
        <fullName evidence="1">chorismate mutase</fullName>
        <ecNumber evidence="1">5.4.99.5</ecNumber>
    </recommendedName>
</protein>
<dbReference type="RefSeq" id="WP_085366752.1">
    <property type="nucleotide sequence ID" value="NZ_CAUJPZ010000046.1"/>
</dbReference>
<dbReference type="SUPFAM" id="SSF48600">
    <property type="entry name" value="Chorismate mutase II"/>
    <property type="match status" value="1"/>
</dbReference>